<dbReference type="Pfam" id="PF00685">
    <property type="entry name" value="Sulfotransfer_1"/>
    <property type="match status" value="1"/>
</dbReference>
<evidence type="ECO:0000259" key="3">
    <source>
        <dbReference type="Pfam" id="PF00685"/>
    </source>
</evidence>
<dbReference type="Proteomes" id="UP001162164">
    <property type="component" value="Unassembled WGS sequence"/>
</dbReference>
<dbReference type="SUPFAM" id="SSF52540">
    <property type="entry name" value="P-loop containing nucleoside triphosphate hydrolases"/>
    <property type="match status" value="1"/>
</dbReference>
<dbReference type="PANTHER" id="PTHR11783">
    <property type="entry name" value="SULFOTRANSFERASE SULT"/>
    <property type="match status" value="1"/>
</dbReference>
<feature type="domain" description="Sulfotransferase" evidence="3">
    <location>
        <begin position="78"/>
        <end position="337"/>
    </location>
</feature>
<evidence type="ECO:0000313" key="5">
    <source>
        <dbReference type="Proteomes" id="UP001162164"/>
    </source>
</evidence>
<name>A0ABQ9JV26_9CUCU</name>
<dbReference type="EMBL" id="JAPWTJ010000155">
    <property type="protein sequence ID" value="KAJ8981898.1"/>
    <property type="molecule type" value="Genomic_DNA"/>
</dbReference>
<comment type="caution">
    <text evidence="4">The sequence shown here is derived from an EMBL/GenBank/DDBJ whole genome shotgun (WGS) entry which is preliminary data.</text>
</comment>
<organism evidence="4 5">
    <name type="scientific">Molorchus minor</name>
    <dbReference type="NCBI Taxonomy" id="1323400"/>
    <lineage>
        <taxon>Eukaryota</taxon>
        <taxon>Metazoa</taxon>
        <taxon>Ecdysozoa</taxon>
        <taxon>Arthropoda</taxon>
        <taxon>Hexapoda</taxon>
        <taxon>Insecta</taxon>
        <taxon>Pterygota</taxon>
        <taxon>Neoptera</taxon>
        <taxon>Endopterygota</taxon>
        <taxon>Coleoptera</taxon>
        <taxon>Polyphaga</taxon>
        <taxon>Cucujiformia</taxon>
        <taxon>Chrysomeloidea</taxon>
        <taxon>Cerambycidae</taxon>
        <taxon>Lamiinae</taxon>
        <taxon>Monochamini</taxon>
        <taxon>Molorchus</taxon>
    </lineage>
</organism>
<keyword evidence="5" id="KW-1185">Reference proteome</keyword>
<reference evidence="4" key="1">
    <citation type="journal article" date="2023" name="Insect Mol. Biol.">
        <title>Genome sequencing provides insights into the evolution of gene families encoding plant cell wall-degrading enzymes in longhorned beetles.</title>
        <authorList>
            <person name="Shin N.R."/>
            <person name="Okamura Y."/>
            <person name="Kirsch R."/>
            <person name="Pauchet Y."/>
        </authorList>
    </citation>
    <scope>NUCLEOTIDE SEQUENCE</scope>
    <source>
        <strain evidence="4">MMC_N1</strain>
    </source>
</reference>
<keyword evidence="2" id="KW-0808">Transferase</keyword>
<sequence length="346" mass="40873">MPPIPKFIEDKLENDKNETEKGHFPYVITKVDEDVNNELLRYFTGEKTGFVQVGPKKWFFPSGYEQEAANYYNFMFRPSDVIVATFPRSGTTWVQEMVWLLVNNLDYQKAAEIPLDDRFPFLEYSCFVHKATKAEFMAENASDNEKLAILQDWDVPAWKILGKSTGPRFIKTHLPFTLLPPDLLNVGCKVIYVARNPKDVAVSFYHLNRLARTQGYIGDFSRYWGCFERNLQPWTPYWEHIKEGWERRKEENMQFYFYEDINKDLREQYDVLENHLKIENFKNNKSVNSDLCKRLGIFAKEEQGFVRKGEIGGWKDYFDEKLNGKADQWIQENLKDTDIVFPIVNK</sequence>
<proteinExistence type="inferred from homology"/>
<protein>
    <recommendedName>
        <fullName evidence="3">Sulfotransferase domain-containing protein</fullName>
    </recommendedName>
</protein>
<evidence type="ECO:0000256" key="2">
    <source>
        <dbReference type="ARBA" id="ARBA00022679"/>
    </source>
</evidence>
<comment type="similarity">
    <text evidence="1">Belongs to the sulfotransferase 1 family.</text>
</comment>
<evidence type="ECO:0000313" key="4">
    <source>
        <dbReference type="EMBL" id="KAJ8981898.1"/>
    </source>
</evidence>
<accession>A0ABQ9JV26</accession>
<evidence type="ECO:0000256" key="1">
    <source>
        <dbReference type="ARBA" id="ARBA00005771"/>
    </source>
</evidence>
<dbReference type="InterPro" id="IPR000863">
    <property type="entry name" value="Sulfotransferase_dom"/>
</dbReference>
<gene>
    <name evidence="4" type="ORF">NQ317_007290</name>
</gene>
<dbReference type="InterPro" id="IPR027417">
    <property type="entry name" value="P-loop_NTPase"/>
</dbReference>
<dbReference type="Gene3D" id="3.40.50.300">
    <property type="entry name" value="P-loop containing nucleotide triphosphate hydrolases"/>
    <property type="match status" value="1"/>
</dbReference>